<sequence length="142" mass="15816">MAKRSGGKNPDRYIRGSVSLLDSHVRALPQLSPFSREHAHPLQESQRPPGFVVFPHPAHQPQFLFRPHTTLVHLALTDPFPQPTTHLPTLPRLGNHAACLRPPIPVYLLPIVRSGNTYRNKLLAAPRTRRDRLALAATSVTA</sequence>
<reference evidence="1 2" key="1">
    <citation type="journal article" date="2018" name="Nat. Ecol. Evol.">
        <title>Shark genomes provide insights into elasmobranch evolution and the origin of vertebrates.</title>
        <authorList>
            <person name="Hara Y"/>
            <person name="Yamaguchi K"/>
            <person name="Onimaru K"/>
            <person name="Kadota M"/>
            <person name="Koyanagi M"/>
            <person name="Keeley SD"/>
            <person name="Tatsumi K"/>
            <person name="Tanaka K"/>
            <person name="Motone F"/>
            <person name="Kageyama Y"/>
            <person name="Nozu R"/>
            <person name="Adachi N"/>
            <person name="Nishimura O"/>
            <person name="Nakagawa R"/>
            <person name="Tanegashima C"/>
            <person name="Kiyatake I"/>
            <person name="Matsumoto R"/>
            <person name="Murakumo K"/>
            <person name="Nishida K"/>
            <person name="Terakita A"/>
            <person name="Kuratani S"/>
            <person name="Sato K"/>
            <person name="Hyodo S Kuraku.S."/>
        </authorList>
    </citation>
    <scope>NUCLEOTIDE SEQUENCE [LARGE SCALE GENOMIC DNA]</scope>
</reference>
<proteinExistence type="predicted"/>
<evidence type="ECO:0000313" key="1">
    <source>
        <dbReference type="EMBL" id="GCC29459.1"/>
    </source>
</evidence>
<dbReference type="Proteomes" id="UP000287033">
    <property type="component" value="Unassembled WGS sequence"/>
</dbReference>
<dbReference type="EMBL" id="BEZZ01000252">
    <property type="protein sequence ID" value="GCC29459.1"/>
    <property type="molecule type" value="Genomic_DNA"/>
</dbReference>
<keyword evidence="2" id="KW-1185">Reference proteome</keyword>
<dbReference type="AlphaFoldDB" id="A0A401SGC0"/>
<protein>
    <submittedName>
        <fullName evidence="1">Uncharacterized protein</fullName>
    </submittedName>
</protein>
<accession>A0A401SGC0</accession>
<name>A0A401SGC0_CHIPU</name>
<organism evidence="1 2">
    <name type="scientific">Chiloscyllium punctatum</name>
    <name type="common">Brownbanded bambooshark</name>
    <name type="synonym">Hemiscyllium punctatum</name>
    <dbReference type="NCBI Taxonomy" id="137246"/>
    <lineage>
        <taxon>Eukaryota</taxon>
        <taxon>Metazoa</taxon>
        <taxon>Chordata</taxon>
        <taxon>Craniata</taxon>
        <taxon>Vertebrata</taxon>
        <taxon>Chondrichthyes</taxon>
        <taxon>Elasmobranchii</taxon>
        <taxon>Galeomorphii</taxon>
        <taxon>Galeoidea</taxon>
        <taxon>Orectolobiformes</taxon>
        <taxon>Hemiscylliidae</taxon>
        <taxon>Chiloscyllium</taxon>
    </lineage>
</organism>
<gene>
    <name evidence="1" type="ORF">chiPu_0007901</name>
</gene>
<evidence type="ECO:0000313" key="2">
    <source>
        <dbReference type="Proteomes" id="UP000287033"/>
    </source>
</evidence>
<comment type="caution">
    <text evidence="1">The sequence shown here is derived from an EMBL/GenBank/DDBJ whole genome shotgun (WGS) entry which is preliminary data.</text>
</comment>